<dbReference type="InterPro" id="IPR036390">
    <property type="entry name" value="WH_DNA-bd_sf"/>
</dbReference>
<dbReference type="SUPFAM" id="SSF46785">
    <property type="entry name" value="Winged helix' DNA-binding domain"/>
    <property type="match status" value="1"/>
</dbReference>
<dbReference type="GO" id="GO:0071985">
    <property type="term" value="P:multivesicular body sorting pathway"/>
    <property type="evidence" value="ECO:0007669"/>
    <property type="project" value="InterPro"/>
</dbReference>
<dbReference type="EMBL" id="HBIT01008545">
    <property type="protein sequence ID" value="CAE0618487.1"/>
    <property type="molecule type" value="Transcribed_RNA"/>
</dbReference>
<organism evidence="1">
    <name type="scientific">Oxyrrhis marina</name>
    <name type="common">Dinoflagellate</name>
    <dbReference type="NCBI Taxonomy" id="2969"/>
    <lineage>
        <taxon>Eukaryota</taxon>
        <taxon>Sar</taxon>
        <taxon>Alveolata</taxon>
        <taxon>Dinophyceae</taxon>
        <taxon>Oxyrrhinales</taxon>
        <taxon>Oxyrrhinaceae</taxon>
        <taxon>Oxyrrhis</taxon>
    </lineage>
</organism>
<dbReference type="InterPro" id="IPR036388">
    <property type="entry name" value="WH-like_DNA-bd_sf"/>
</dbReference>
<dbReference type="Pfam" id="PF05871">
    <property type="entry name" value="ESCRT-II"/>
    <property type="match status" value="1"/>
</dbReference>
<accession>A0A7S3XHF9</accession>
<evidence type="ECO:0000313" key="1">
    <source>
        <dbReference type="EMBL" id="CAE0618487.1"/>
    </source>
</evidence>
<dbReference type="Gene3D" id="1.10.10.10">
    <property type="entry name" value="Winged helix-like DNA-binding domain superfamily/Winged helix DNA-binding domain"/>
    <property type="match status" value="1"/>
</dbReference>
<reference evidence="1" key="1">
    <citation type="submission" date="2021-01" db="EMBL/GenBank/DDBJ databases">
        <authorList>
            <person name="Corre E."/>
            <person name="Pelletier E."/>
            <person name="Niang G."/>
            <person name="Scheremetjew M."/>
            <person name="Finn R."/>
            <person name="Kale V."/>
            <person name="Holt S."/>
            <person name="Cochrane G."/>
            <person name="Meng A."/>
            <person name="Brown T."/>
            <person name="Cohen L."/>
        </authorList>
    </citation>
    <scope>NUCLEOTIDE SEQUENCE</scope>
    <source>
        <strain evidence="1">CCMP1795</strain>
    </source>
</reference>
<dbReference type="InterPro" id="IPR008570">
    <property type="entry name" value="ESCRT-II_cplx_Vps25-sub"/>
</dbReference>
<proteinExistence type="predicted"/>
<sequence length="168" mass="18934">MQAPQEPARLVRASLASGCWCCGNPLNLAISAHQVTPHCQLLALQVFIDLQREKWLESMVSWELKPSGHGKNRLEPKWADLIYKWADDSGLIGNVETLFALYAGADTDGQEFFDKILVFVLAISAHQVTPHCQLLALQVFIDLQREKWLESMVSWELKPSGHGKNRLI</sequence>
<dbReference type="AlphaFoldDB" id="A0A7S3XHF9"/>
<name>A0A7S3XHF9_OXYMA</name>
<protein>
    <submittedName>
        <fullName evidence="1">Uncharacterized protein</fullName>
    </submittedName>
</protein>
<dbReference type="GO" id="GO:0000814">
    <property type="term" value="C:ESCRT II complex"/>
    <property type="evidence" value="ECO:0007669"/>
    <property type="project" value="InterPro"/>
</dbReference>
<gene>
    <name evidence="1" type="ORF">OMAR00292_LOCUS4363</name>
</gene>